<dbReference type="AlphaFoldDB" id="A0AAV9HKN9"/>
<evidence type="ECO:0000256" key="2">
    <source>
        <dbReference type="ARBA" id="ARBA00022630"/>
    </source>
</evidence>
<dbReference type="PANTHER" id="PTHR11455">
    <property type="entry name" value="CRYPTOCHROME"/>
    <property type="match status" value="1"/>
</dbReference>
<reference evidence="10" key="1">
    <citation type="journal article" date="2023" name="Mol. Phylogenet. Evol.">
        <title>Genome-scale phylogeny and comparative genomics of the fungal order Sordariales.</title>
        <authorList>
            <person name="Hensen N."/>
            <person name="Bonometti L."/>
            <person name="Westerberg I."/>
            <person name="Brannstrom I.O."/>
            <person name="Guillou S."/>
            <person name="Cros-Aarteil S."/>
            <person name="Calhoun S."/>
            <person name="Haridas S."/>
            <person name="Kuo A."/>
            <person name="Mondo S."/>
            <person name="Pangilinan J."/>
            <person name="Riley R."/>
            <person name="LaButti K."/>
            <person name="Andreopoulos B."/>
            <person name="Lipzen A."/>
            <person name="Chen C."/>
            <person name="Yan M."/>
            <person name="Daum C."/>
            <person name="Ng V."/>
            <person name="Clum A."/>
            <person name="Steindorff A."/>
            <person name="Ohm R.A."/>
            <person name="Martin F."/>
            <person name="Silar P."/>
            <person name="Natvig D.O."/>
            <person name="Lalanne C."/>
            <person name="Gautier V."/>
            <person name="Ament-Velasquez S.L."/>
            <person name="Kruys A."/>
            <person name="Hutchinson M.I."/>
            <person name="Powell A.J."/>
            <person name="Barry K."/>
            <person name="Miller A.N."/>
            <person name="Grigoriev I.V."/>
            <person name="Debuchy R."/>
            <person name="Gladieux P."/>
            <person name="Hiltunen Thoren M."/>
            <person name="Johannesson H."/>
        </authorList>
    </citation>
    <scope>NUCLEOTIDE SEQUENCE</scope>
    <source>
        <strain evidence="10">PSN324</strain>
    </source>
</reference>
<dbReference type="PRINTS" id="PR00147">
    <property type="entry name" value="DNAPHOTLYASE"/>
</dbReference>
<proteinExistence type="inferred from homology"/>
<dbReference type="InterPro" id="IPR014133">
    <property type="entry name" value="Cry_DASH"/>
</dbReference>
<reference evidence="10" key="2">
    <citation type="submission" date="2023-06" db="EMBL/GenBank/DDBJ databases">
        <authorList>
            <consortium name="Lawrence Berkeley National Laboratory"/>
            <person name="Mondo S.J."/>
            <person name="Hensen N."/>
            <person name="Bonometti L."/>
            <person name="Westerberg I."/>
            <person name="Brannstrom I.O."/>
            <person name="Guillou S."/>
            <person name="Cros-Aarteil S."/>
            <person name="Calhoun S."/>
            <person name="Haridas S."/>
            <person name="Kuo A."/>
            <person name="Pangilinan J."/>
            <person name="Riley R."/>
            <person name="Labutti K."/>
            <person name="Andreopoulos B."/>
            <person name="Lipzen A."/>
            <person name="Chen C."/>
            <person name="Yanf M."/>
            <person name="Daum C."/>
            <person name="Ng V."/>
            <person name="Clum A."/>
            <person name="Steindorff A."/>
            <person name="Ohm R."/>
            <person name="Martin F."/>
            <person name="Silar P."/>
            <person name="Natvig D."/>
            <person name="Lalanne C."/>
            <person name="Gautier V."/>
            <person name="Ament-Velasquez S.L."/>
            <person name="Kruys A."/>
            <person name="Hutchinson M.I."/>
            <person name="Powell A.J."/>
            <person name="Barry K."/>
            <person name="Miller A.N."/>
            <person name="Grigoriev I.V."/>
            <person name="Debuchy R."/>
            <person name="Gladieux P."/>
            <person name="Thoren M.H."/>
            <person name="Johannesson H."/>
        </authorList>
    </citation>
    <scope>NUCLEOTIDE SEQUENCE</scope>
    <source>
        <strain evidence="10">PSN324</strain>
    </source>
</reference>
<dbReference type="InterPro" id="IPR005101">
    <property type="entry name" value="Cryptochr/Photolyase_FAD-bd"/>
</dbReference>
<dbReference type="Proteomes" id="UP001321749">
    <property type="component" value="Unassembled WGS sequence"/>
</dbReference>
<evidence type="ECO:0000313" key="10">
    <source>
        <dbReference type="EMBL" id="KAK4461374.1"/>
    </source>
</evidence>
<accession>A0AAV9HKN9</accession>
<dbReference type="Pfam" id="PF03441">
    <property type="entry name" value="FAD_binding_7"/>
    <property type="match status" value="1"/>
</dbReference>
<keyword evidence="3 5" id="KW-0274">FAD</keyword>
<keyword evidence="4 7" id="KW-0157">Chromophore</keyword>
<feature type="compositionally biased region" description="Basic residues" evidence="8">
    <location>
        <begin position="625"/>
        <end position="638"/>
    </location>
</feature>
<feature type="domain" description="Photolyase/cryptochrome alpha/beta" evidence="9">
    <location>
        <begin position="5"/>
        <end position="166"/>
    </location>
</feature>
<dbReference type="PANTHER" id="PTHR11455:SF22">
    <property type="entry name" value="CRYPTOCHROME DASH"/>
    <property type="match status" value="1"/>
</dbReference>
<dbReference type="SUPFAM" id="SSF52425">
    <property type="entry name" value="Cryptochrome/photolyase, N-terminal domain"/>
    <property type="match status" value="1"/>
</dbReference>
<comment type="cofactor">
    <cofactor evidence="7">
        <name>(6R)-5,10-methylene-5,6,7,8-tetrahydrofolate</name>
        <dbReference type="ChEBI" id="CHEBI:15636"/>
    </cofactor>
    <text evidence="7">Binds 1 5,10-methenyltetrahydrofolate (MTHF) per subunit.</text>
</comment>
<keyword evidence="2 5" id="KW-0285">Flavoprotein</keyword>
<feature type="binding site" evidence="5">
    <location>
        <begin position="528"/>
        <end position="530"/>
    </location>
    <ligand>
        <name>FAD</name>
        <dbReference type="ChEBI" id="CHEBI:57692"/>
    </ligand>
</feature>
<dbReference type="GO" id="GO:0003904">
    <property type="term" value="F:deoxyribodipyrimidine photo-lyase activity"/>
    <property type="evidence" value="ECO:0007669"/>
    <property type="project" value="TreeGrafter"/>
</dbReference>
<evidence type="ECO:0000256" key="1">
    <source>
        <dbReference type="ARBA" id="ARBA00005862"/>
    </source>
</evidence>
<dbReference type="InterPro" id="IPR006050">
    <property type="entry name" value="DNA_photolyase_N"/>
</dbReference>
<dbReference type="Gene3D" id="1.10.579.10">
    <property type="entry name" value="DNA Cyclobutane Dipyrimidine Photolyase, subunit A, domain 3"/>
    <property type="match status" value="1"/>
</dbReference>
<dbReference type="GO" id="GO:0003684">
    <property type="term" value="F:damaged DNA binding"/>
    <property type="evidence" value="ECO:0007669"/>
    <property type="project" value="TreeGrafter"/>
</dbReference>
<feature type="region of interest" description="Disordered" evidence="8">
    <location>
        <begin position="733"/>
        <end position="768"/>
    </location>
</feature>
<organism evidence="10 11">
    <name type="scientific">Cladorrhinum samala</name>
    <dbReference type="NCBI Taxonomy" id="585594"/>
    <lineage>
        <taxon>Eukaryota</taxon>
        <taxon>Fungi</taxon>
        <taxon>Dikarya</taxon>
        <taxon>Ascomycota</taxon>
        <taxon>Pezizomycotina</taxon>
        <taxon>Sordariomycetes</taxon>
        <taxon>Sordariomycetidae</taxon>
        <taxon>Sordariales</taxon>
        <taxon>Podosporaceae</taxon>
        <taxon>Cladorrhinum</taxon>
    </lineage>
</organism>
<feature type="compositionally biased region" description="Gly residues" evidence="8">
    <location>
        <begin position="688"/>
        <end position="697"/>
    </location>
</feature>
<feature type="compositionally biased region" description="Low complexity" evidence="8">
    <location>
        <begin position="418"/>
        <end position="437"/>
    </location>
</feature>
<feature type="site" description="Electron transfer via tryptophanyl radical" evidence="6">
    <location>
        <position position="538"/>
    </location>
</feature>
<dbReference type="PROSITE" id="PS51645">
    <property type="entry name" value="PHR_CRY_ALPHA_BETA"/>
    <property type="match status" value="1"/>
</dbReference>
<comment type="function">
    <text evidence="7">May have a photoreceptor function.</text>
</comment>
<evidence type="ECO:0000259" key="9">
    <source>
        <dbReference type="PROSITE" id="PS51645"/>
    </source>
</evidence>
<feature type="site" description="Electron transfer via tryptophanyl radical" evidence="6">
    <location>
        <position position="515"/>
    </location>
</feature>
<sequence>MAAKRVVIAIFRRDLRVSDNPLLHALATQADSAKPDYFLPLYVFQANHFEVSGFIKDGSPSPYKPARSQVGGYFRCGKYRAEFIAQAVLNLKESLESLGSGLAVRVGMIPEVVRNLAHGLAENGCKVEAVWMTSHEGSEEKTDEKNVESLCNDMGAEFKLWVDEKYFIDDRDTKLKDNLDDLPEIFTSYRKNQEPLRPKPRAVLPTPMKGDLPAFPEISAIPAQHAPFSIPEDPAALVEAVLQPIRDFLPNMPPFPEDSHSVHPFKGGEGPAHERLKYMIQSGIAGNYNKTRNGLLGVDFSTKLSAFLAQGCLTARQVHHAMVGFEDGTDVTFKDVEGYGQGENEGTKSIRYELFWRDYMRLCHKKNKDKLFRLQGPQNKYADAYANENANGNGHAIANGHVNVNGNANGTAQVNGNANGTVQVNGNGNSANGNGETENSKKKVEWKSPRKETALENQKPDCETIASFLERFKAGTTGMGFIDASQRELMRTGYTSNRARQNVASFLAKHLGIDWRYGAEWYEMLLVDYDVSSNWANWQYVAGVGNDPRGDFRIFNPVKQAFDYDKNGDYVRAWVPELRKLERLENLFQAWTASDEDKESAGLTDNIMATDPIHKIRFTVDVKPRSNRSFRGNRRARKSAGAVGNTSPQAPETNGHAESNGDGKLVNGASPRRYGDSLIVNGSQRAPGRGGFFGNGGRNDAIGTGRGFSGGGGYIYSPYQVGAQGQNGFHYGGRGQRGGGGRGSGYQRGGYRGRGDRGRGGHNYGDHQ</sequence>
<feature type="binding site" evidence="5">
    <location>
        <begin position="301"/>
        <end position="305"/>
    </location>
    <ligand>
        <name>FAD</name>
        <dbReference type="ChEBI" id="CHEBI:57692"/>
    </ligand>
</feature>
<dbReference type="GO" id="GO:0071949">
    <property type="term" value="F:FAD binding"/>
    <property type="evidence" value="ECO:0007669"/>
    <property type="project" value="TreeGrafter"/>
</dbReference>
<feature type="site" description="Electron transfer via tryptophanyl radical" evidence="6">
    <location>
        <position position="446"/>
    </location>
</feature>
<dbReference type="InterPro" id="IPR002081">
    <property type="entry name" value="Cryptochrome/DNA_photolyase_1"/>
</dbReference>
<dbReference type="Gene3D" id="1.25.40.80">
    <property type="match status" value="1"/>
</dbReference>
<evidence type="ECO:0000256" key="5">
    <source>
        <dbReference type="PIRSR" id="PIRSR602081-1"/>
    </source>
</evidence>
<dbReference type="InterPro" id="IPR036134">
    <property type="entry name" value="Crypto/Photolyase_FAD-like_sf"/>
</dbReference>
<feature type="compositionally biased region" description="Basic and acidic residues" evidence="8">
    <location>
        <begin position="753"/>
        <end position="768"/>
    </location>
</feature>
<feature type="region of interest" description="Disordered" evidence="8">
    <location>
        <begin position="624"/>
        <end position="698"/>
    </location>
</feature>
<feature type="region of interest" description="Disordered" evidence="8">
    <location>
        <begin position="418"/>
        <end position="458"/>
    </location>
</feature>
<gene>
    <name evidence="10" type="ORF">QBC42DRAFT_93785</name>
</gene>
<feature type="compositionally biased region" description="Gly residues" evidence="8">
    <location>
        <begin position="733"/>
        <end position="752"/>
    </location>
</feature>
<dbReference type="GO" id="GO:0000719">
    <property type="term" value="P:photoreactive repair"/>
    <property type="evidence" value="ECO:0007669"/>
    <property type="project" value="TreeGrafter"/>
</dbReference>
<evidence type="ECO:0000256" key="8">
    <source>
        <dbReference type="SAM" id="MobiDB-lite"/>
    </source>
</evidence>
<evidence type="ECO:0000256" key="4">
    <source>
        <dbReference type="ARBA" id="ARBA00022991"/>
    </source>
</evidence>
<dbReference type="InterPro" id="IPR014729">
    <property type="entry name" value="Rossmann-like_a/b/a_fold"/>
</dbReference>
<dbReference type="InterPro" id="IPR036155">
    <property type="entry name" value="Crypto/Photolyase_N_sf"/>
</dbReference>
<evidence type="ECO:0000256" key="7">
    <source>
        <dbReference type="RuleBase" id="RU367151"/>
    </source>
</evidence>
<comment type="similarity">
    <text evidence="1 7">Belongs to the DNA photolyase class-1 family.</text>
</comment>
<keyword evidence="11" id="KW-1185">Reference proteome</keyword>
<comment type="cofactor">
    <cofactor evidence="5 7">
        <name>FAD</name>
        <dbReference type="ChEBI" id="CHEBI:57692"/>
    </cofactor>
    <text evidence="5 7">Binds 1 FAD per subunit.</text>
</comment>
<comment type="caution">
    <text evidence="10">The sequence shown here is derived from an EMBL/GenBank/DDBJ whole genome shotgun (WGS) entry which is preliminary data.</text>
</comment>
<evidence type="ECO:0000256" key="6">
    <source>
        <dbReference type="PIRSR" id="PIRSR602081-2"/>
    </source>
</evidence>
<evidence type="ECO:0000313" key="11">
    <source>
        <dbReference type="Proteomes" id="UP001321749"/>
    </source>
</evidence>
<dbReference type="Pfam" id="PF00875">
    <property type="entry name" value="DNA_photolyase"/>
    <property type="match status" value="1"/>
</dbReference>
<dbReference type="Gene3D" id="3.40.50.620">
    <property type="entry name" value="HUPs"/>
    <property type="match status" value="1"/>
</dbReference>
<feature type="compositionally biased region" description="Basic and acidic residues" evidence="8">
    <location>
        <begin position="438"/>
        <end position="458"/>
    </location>
</feature>
<protein>
    <recommendedName>
        <fullName evidence="7">Cryptochrome DASH</fullName>
    </recommendedName>
</protein>
<dbReference type="SUPFAM" id="SSF48173">
    <property type="entry name" value="Cryptochrome/photolyase FAD-binding domain"/>
    <property type="match status" value="2"/>
</dbReference>
<feature type="binding site" evidence="5">
    <location>
        <position position="288"/>
    </location>
    <ligand>
        <name>FAD</name>
        <dbReference type="ChEBI" id="CHEBI:57692"/>
    </ligand>
</feature>
<dbReference type="NCBIfam" id="TIGR02765">
    <property type="entry name" value="crypto_DASH"/>
    <property type="match status" value="1"/>
</dbReference>
<evidence type="ECO:0000256" key="3">
    <source>
        <dbReference type="ARBA" id="ARBA00022827"/>
    </source>
</evidence>
<name>A0AAV9HKN9_9PEZI</name>
<dbReference type="EMBL" id="MU864992">
    <property type="protein sequence ID" value="KAK4461374.1"/>
    <property type="molecule type" value="Genomic_DNA"/>
</dbReference>